<dbReference type="EMBL" id="VTTN01000007">
    <property type="protein sequence ID" value="KAA0594910.1"/>
    <property type="molecule type" value="Genomic_DNA"/>
</dbReference>
<organism evidence="9 10">
    <name type="scientific">Azospirillum lipoferum</name>
    <dbReference type="NCBI Taxonomy" id="193"/>
    <lineage>
        <taxon>Bacteria</taxon>
        <taxon>Pseudomonadati</taxon>
        <taxon>Pseudomonadota</taxon>
        <taxon>Alphaproteobacteria</taxon>
        <taxon>Rhodospirillales</taxon>
        <taxon>Azospirillaceae</taxon>
        <taxon>Azospirillum</taxon>
    </lineage>
</organism>
<evidence type="ECO:0000256" key="4">
    <source>
        <dbReference type="ARBA" id="ARBA00022692"/>
    </source>
</evidence>
<evidence type="ECO:0000256" key="5">
    <source>
        <dbReference type="ARBA" id="ARBA00022989"/>
    </source>
</evidence>
<evidence type="ECO:0000256" key="2">
    <source>
        <dbReference type="ARBA" id="ARBA00022448"/>
    </source>
</evidence>
<dbReference type="GO" id="GO:0005886">
    <property type="term" value="C:plasma membrane"/>
    <property type="evidence" value="ECO:0007669"/>
    <property type="project" value="UniProtKB-SubCell"/>
</dbReference>
<keyword evidence="6 7" id="KW-0472">Membrane</keyword>
<dbReference type="InterPro" id="IPR045621">
    <property type="entry name" value="BPD_transp_1_N"/>
</dbReference>
<evidence type="ECO:0000256" key="6">
    <source>
        <dbReference type="ARBA" id="ARBA00023136"/>
    </source>
</evidence>
<feature type="transmembrane region" description="Helical" evidence="7">
    <location>
        <begin position="99"/>
        <end position="119"/>
    </location>
</feature>
<dbReference type="Pfam" id="PF19300">
    <property type="entry name" value="BPD_transp_1_N"/>
    <property type="match status" value="1"/>
</dbReference>
<feature type="transmembrane region" description="Helical" evidence="7">
    <location>
        <begin position="131"/>
        <end position="157"/>
    </location>
</feature>
<dbReference type="OrthoDB" id="7834831at2"/>
<feature type="transmembrane region" description="Helical" evidence="7">
    <location>
        <begin position="281"/>
        <end position="307"/>
    </location>
</feature>
<dbReference type="Pfam" id="PF00528">
    <property type="entry name" value="BPD_transp_1"/>
    <property type="match status" value="1"/>
</dbReference>
<keyword evidence="3" id="KW-1003">Cell membrane</keyword>
<dbReference type="RefSeq" id="WP_149232667.1">
    <property type="nucleotide sequence ID" value="NZ_JALJXJ010000010.1"/>
</dbReference>
<evidence type="ECO:0000313" key="10">
    <source>
        <dbReference type="Proteomes" id="UP000324927"/>
    </source>
</evidence>
<dbReference type="InterPro" id="IPR035906">
    <property type="entry name" value="MetI-like_sf"/>
</dbReference>
<evidence type="ECO:0000256" key="3">
    <source>
        <dbReference type="ARBA" id="ARBA00022475"/>
    </source>
</evidence>
<evidence type="ECO:0000259" key="8">
    <source>
        <dbReference type="PROSITE" id="PS50928"/>
    </source>
</evidence>
<comment type="caution">
    <text evidence="9">The sequence shown here is derived from an EMBL/GenBank/DDBJ whole genome shotgun (WGS) entry which is preliminary data.</text>
</comment>
<comment type="subcellular location">
    <subcellularLocation>
        <location evidence="1 7">Cell membrane</location>
        <topology evidence="1 7">Multi-pass membrane protein</topology>
    </subcellularLocation>
</comment>
<dbReference type="PANTHER" id="PTHR43163:SF6">
    <property type="entry name" value="DIPEPTIDE TRANSPORT SYSTEM PERMEASE PROTEIN DPPB-RELATED"/>
    <property type="match status" value="1"/>
</dbReference>
<keyword evidence="10" id="KW-1185">Reference proteome</keyword>
<dbReference type="AlphaFoldDB" id="A0A5A9GKE1"/>
<feature type="domain" description="ABC transmembrane type-1" evidence="8">
    <location>
        <begin position="95"/>
        <end position="300"/>
    </location>
</feature>
<accession>A0A5A9GKE1</accession>
<evidence type="ECO:0000256" key="1">
    <source>
        <dbReference type="ARBA" id="ARBA00004651"/>
    </source>
</evidence>
<comment type="similarity">
    <text evidence="7">Belongs to the binding-protein-dependent transport system permease family.</text>
</comment>
<dbReference type="CDD" id="cd06261">
    <property type="entry name" value="TM_PBP2"/>
    <property type="match status" value="1"/>
</dbReference>
<sequence length="313" mass="33904">MLAFIIRRLLGAIPVVVLVALIIFCLLYFAPGDPATIIAGDLATPEEIDRIRVALGLDQPFHVRLGIFLLNLVKGDLGTSIFSNLPVTHLIAQRLEPTFSLGVLTVLLSVVVAVPLGALAAWRARRAVDRLALVVSVLGFSVPVFVVGYLLIWVFAIKLAWFPVQGYTPLSHGVGPWLSNLVLPTLSLGMVYIALITRITRAGVLEVLSQDYIRTARAKGMGDRVIIWRHALRNAAVPIATVVGIGVALLLGGVVVTETVFAIPGVGRLLVDAILRRDYPIIQGVILLLAGIYIIVNLCVDISYAIFDPRIRY</sequence>
<dbReference type="SUPFAM" id="SSF161098">
    <property type="entry name" value="MetI-like"/>
    <property type="match status" value="1"/>
</dbReference>
<dbReference type="InterPro" id="IPR000515">
    <property type="entry name" value="MetI-like"/>
</dbReference>
<name>A0A5A9GKE1_AZOLI</name>
<proteinExistence type="inferred from homology"/>
<evidence type="ECO:0000313" key="9">
    <source>
        <dbReference type="EMBL" id="KAA0594910.1"/>
    </source>
</evidence>
<dbReference type="PROSITE" id="PS50928">
    <property type="entry name" value="ABC_TM1"/>
    <property type="match status" value="1"/>
</dbReference>
<keyword evidence="4 7" id="KW-0812">Transmembrane</keyword>
<feature type="transmembrane region" description="Helical" evidence="7">
    <location>
        <begin position="177"/>
        <end position="195"/>
    </location>
</feature>
<dbReference type="GO" id="GO:0071916">
    <property type="term" value="F:dipeptide transmembrane transporter activity"/>
    <property type="evidence" value="ECO:0007669"/>
    <property type="project" value="TreeGrafter"/>
</dbReference>
<keyword evidence="5 7" id="KW-1133">Transmembrane helix</keyword>
<dbReference type="PANTHER" id="PTHR43163">
    <property type="entry name" value="DIPEPTIDE TRANSPORT SYSTEM PERMEASE PROTEIN DPPB-RELATED"/>
    <property type="match status" value="1"/>
</dbReference>
<reference evidence="9 10" key="1">
    <citation type="submission" date="2019-08" db="EMBL/GenBank/DDBJ databases">
        <authorList>
            <person name="Grouzdev D."/>
            <person name="Tikhonova E."/>
            <person name="Kravchenko I."/>
        </authorList>
    </citation>
    <scope>NUCLEOTIDE SEQUENCE [LARGE SCALE GENOMIC DNA]</scope>
    <source>
        <strain evidence="9 10">59b</strain>
    </source>
</reference>
<feature type="transmembrane region" description="Helical" evidence="7">
    <location>
        <begin position="236"/>
        <end position="261"/>
    </location>
</feature>
<evidence type="ECO:0000256" key="7">
    <source>
        <dbReference type="RuleBase" id="RU363032"/>
    </source>
</evidence>
<protein>
    <submittedName>
        <fullName evidence="9">ABC transporter permease</fullName>
    </submittedName>
</protein>
<dbReference type="Proteomes" id="UP000324927">
    <property type="component" value="Unassembled WGS sequence"/>
</dbReference>
<feature type="transmembrane region" description="Helical" evidence="7">
    <location>
        <begin position="9"/>
        <end position="30"/>
    </location>
</feature>
<gene>
    <name evidence="9" type="ORF">FZ942_19085</name>
</gene>
<dbReference type="Gene3D" id="1.10.3720.10">
    <property type="entry name" value="MetI-like"/>
    <property type="match status" value="1"/>
</dbReference>
<keyword evidence="2 7" id="KW-0813">Transport</keyword>